<dbReference type="InterPro" id="IPR013427">
    <property type="entry name" value="Haem-bd_dom_put"/>
</dbReference>
<dbReference type="PANTHER" id="PTHR33546:SF1">
    <property type="entry name" value="LARGE, MULTIFUNCTIONAL SECRETED PROTEIN"/>
    <property type="match status" value="1"/>
</dbReference>
<dbReference type="Gene3D" id="2.120.10.30">
    <property type="entry name" value="TolB, C-terminal domain"/>
    <property type="match status" value="1"/>
</dbReference>
<dbReference type="Gene3D" id="1.10.760.10">
    <property type="entry name" value="Cytochrome c-like domain"/>
    <property type="match status" value="1"/>
</dbReference>
<gene>
    <name evidence="7" type="ORF">ACFPIK_15860</name>
</gene>
<dbReference type="SUPFAM" id="SSF46626">
    <property type="entry name" value="Cytochrome c"/>
    <property type="match status" value="1"/>
</dbReference>
<evidence type="ECO:0000256" key="3">
    <source>
        <dbReference type="ARBA" id="ARBA00023004"/>
    </source>
</evidence>
<evidence type="ECO:0000256" key="5">
    <source>
        <dbReference type="SAM" id="SignalP"/>
    </source>
</evidence>
<feature type="chain" id="PRO_5045102655" evidence="5">
    <location>
        <begin position="23"/>
        <end position="533"/>
    </location>
</feature>
<accession>A0ABW0BZ82</accession>
<organism evidence="7 8">
    <name type="scientific">Algoriphagus aquatilis</name>
    <dbReference type="NCBI Taxonomy" id="490186"/>
    <lineage>
        <taxon>Bacteria</taxon>
        <taxon>Pseudomonadati</taxon>
        <taxon>Bacteroidota</taxon>
        <taxon>Cytophagia</taxon>
        <taxon>Cytophagales</taxon>
        <taxon>Cyclobacteriaceae</taxon>
        <taxon>Algoriphagus</taxon>
    </lineage>
</organism>
<feature type="signal peptide" evidence="5">
    <location>
        <begin position="1"/>
        <end position="22"/>
    </location>
</feature>
<keyword evidence="5" id="KW-0732">Signal</keyword>
<evidence type="ECO:0000259" key="6">
    <source>
        <dbReference type="PROSITE" id="PS51007"/>
    </source>
</evidence>
<proteinExistence type="predicted"/>
<evidence type="ECO:0000313" key="7">
    <source>
        <dbReference type="EMBL" id="MFC5193247.1"/>
    </source>
</evidence>
<dbReference type="Pfam" id="PF23500">
    <property type="entry name" value="DUF7133"/>
    <property type="match status" value="1"/>
</dbReference>
<name>A0ABW0BZ82_9BACT</name>
<dbReference type="Pfam" id="PF00034">
    <property type="entry name" value="Cytochrom_C"/>
    <property type="match status" value="1"/>
</dbReference>
<dbReference type="EMBL" id="JBHSKS010000015">
    <property type="protein sequence ID" value="MFC5193247.1"/>
    <property type="molecule type" value="Genomic_DNA"/>
</dbReference>
<dbReference type="SUPFAM" id="SSF101898">
    <property type="entry name" value="NHL repeat"/>
    <property type="match status" value="1"/>
</dbReference>
<keyword evidence="1 4" id="KW-0349">Heme</keyword>
<evidence type="ECO:0000256" key="4">
    <source>
        <dbReference type="PROSITE-ProRule" id="PRU00433"/>
    </source>
</evidence>
<keyword evidence="8" id="KW-1185">Reference proteome</keyword>
<sequence>MRLAPFYSTRSLFLLFTIAVHSFSCQSPVTDPYAAFEDTTAVVYGPYRVIRLPINKGVTILNPVQISLGPGDLLFAANQSGEIYTLKDSDGDGVEDEAKLYADLNPLGLFSPVGFTHRGDTVYVGTRTEIRAFLDRDRDGKADSSWTFFDQIPVSDHPYEWTSALNVGPDGWIYCVLTTDSWNPGASPDPKGMRGSILKIAPDGTRWEQVATGIRSIHGMAFNESGDLFFADNKGGGNPTEELNLLQVGKFYGHNAKKYTGTYDSIIDPVYSLETEIAPGGVVFNSTANSFGGTAGNLFVAFYGPGERWTRGGIGRVEITKGQAGYSFKEYPVADIPKLSDLAFGPDGSLYVAHHGVSDYWYNSIEKKTGGFFKLVYDPSLEGKNPSQRTLVEQTFSEASLENGKQLFAIRACSACHAVDGVTDLIGPNLKGIGKEFSKEELVEEISKPSERIEPSMIATRVTKKDGKVLLGRVVYTDETSITLMLVGNHQVNIPKSDILKSEEELKSLMYENLLVGLAQEELDNLLNYLISL</sequence>
<dbReference type="InterPro" id="IPR036909">
    <property type="entry name" value="Cyt_c-like_dom_sf"/>
</dbReference>
<dbReference type="InterPro" id="IPR011042">
    <property type="entry name" value="6-blade_b-propeller_TolB-like"/>
</dbReference>
<keyword evidence="3 4" id="KW-0408">Iron</keyword>
<dbReference type="Proteomes" id="UP001596163">
    <property type="component" value="Unassembled WGS sequence"/>
</dbReference>
<feature type="domain" description="Cytochrome c" evidence="6">
    <location>
        <begin position="399"/>
        <end position="533"/>
    </location>
</feature>
<evidence type="ECO:0000256" key="1">
    <source>
        <dbReference type="ARBA" id="ARBA00022617"/>
    </source>
</evidence>
<dbReference type="InterPro" id="IPR055557">
    <property type="entry name" value="DUF7133"/>
</dbReference>
<dbReference type="PROSITE" id="PS51007">
    <property type="entry name" value="CYTC"/>
    <property type="match status" value="1"/>
</dbReference>
<evidence type="ECO:0000313" key="8">
    <source>
        <dbReference type="Proteomes" id="UP001596163"/>
    </source>
</evidence>
<keyword evidence="2 4" id="KW-0479">Metal-binding</keyword>
<dbReference type="PANTHER" id="PTHR33546">
    <property type="entry name" value="LARGE, MULTIFUNCTIONAL SECRETED PROTEIN-RELATED"/>
    <property type="match status" value="1"/>
</dbReference>
<dbReference type="NCBIfam" id="TIGR02603">
    <property type="entry name" value="CxxCH_TIGR02603"/>
    <property type="match status" value="1"/>
</dbReference>
<protein>
    <submittedName>
        <fullName evidence="7">PQQ-dependent sugar dehydrogenase</fullName>
    </submittedName>
</protein>
<dbReference type="InterPro" id="IPR009056">
    <property type="entry name" value="Cyt_c-like_dom"/>
</dbReference>
<evidence type="ECO:0000256" key="2">
    <source>
        <dbReference type="ARBA" id="ARBA00022723"/>
    </source>
</evidence>
<comment type="caution">
    <text evidence="7">The sequence shown here is derived from an EMBL/GenBank/DDBJ whole genome shotgun (WGS) entry which is preliminary data.</text>
</comment>
<dbReference type="RefSeq" id="WP_377917009.1">
    <property type="nucleotide sequence ID" value="NZ_JBHSKS010000015.1"/>
</dbReference>
<reference evidence="8" key="1">
    <citation type="journal article" date="2019" name="Int. J. Syst. Evol. Microbiol.">
        <title>The Global Catalogue of Microorganisms (GCM) 10K type strain sequencing project: providing services to taxonomists for standard genome sequencing and annotation.</title>
        <authorList>
            <consortium name="The Broad Institute Genomics Platform"/>
            <consortium name="The Broad Institute Genome Sequencing Center for Infectious Disease"/>
            <person name="Wu L."/>
            <person name="Ma J."/>
        </authorList>
    </citation>
    <scope>NUCLEOTIDE SEQUENCE [LARGE SCALE GENOMIC DNA]</scope>
    <source>
        <strain evidence="8">CGMCC 1.7030</strain>
    </source>
</reference>